<sequence length="44" mass="5205">MQLTPREIDKLMIYTPVGCRFKTQSAWFEAKLSGSGFYYYSHRP</sequence>
<accession>A0A484ZFD5</accession>
<evidence type="ECO:0000313" key="1">
    <source>
        <dbReference type="EMBL" id="VFS47192.1"/>
    </source>
</evidence>
<reference evidence="1 2" key="1">
    <citation type="submission" date="2019-03" db="EMBL/GenBank/DDBJ databases">
        <authorList>
            <consortium name="Pathogen Informatics"/>
        </authorList>
    </citation>
    <scope>NUCLEOTIDE SEQUENCE [LARGE SCALE GENOMIC DNA]</scope>
    <source>
        <strain evidence="1 2">NCTC12282</strain>
    </source>
</reference>
<dbReference type="AlphaFoldDB" id="A0A484ZFD5"/>
<evidence type="ECO:0000313" key="2">
    <source>
        <dbReference type="Proteomes" id="UP000373449"/>
    </source>
</evidence>
<proteinExistence type="predicted"/>
<name>A0A484ZFD5_9GAMM</name>
<dbReference type="Proteomes" id="UP000373449">
    <property type="component" value="Unassembled WGS sequence"/>
</dbReference>
<protein>
    <submittedName>
        <fullName evidence="1">Uncharacterized protein</fullName>
    </submittedName>
</protein>
<gene>
    <name evidence="1" type="ORF">NCTC12282_02127</name>
</gene>
<dbReference type="EMBL" id="CAADJA010000002">
    <property type="protein sequence ID" value="VFS47192.1"/>
    <property type="molecule type" value="Genomic_DNA"/>
</dbReference>
<organism evidence="1 2">
    <name type="scientific">Budvicia aquatica</name>
    <dbReference type="NCBI Taxonomy" id="82979"/>
    <lineage>
        <taxon>Bacteria</taxon>
        <taxon>Pseudomonadati</taxon>
        <taxon>Pseudomonadota</taxon>
        <taxon>Gammaproteobacteria</taxon>
        <taxon>Enterobacterales</taxon>
        <taxon>Budviciaceae</taxon>
        <taxon>Budvicia</taxon>
    </lineage>
</organism>